<evidence type="ECO:0000313" key="3">
    <source>
        <dbReference type="Proteomes" id="UP000801492"/>
    </source>
</evidence>
<keyword evidence="3" id="KW-1185">Reference proteome</keyword>
<dbReference type="EMBL" id="VTPC01003146">
    <property type="protein sequence ID" value="KAF2898978.1"/>
    <property type="molecule type" value="Genomic_DNA"/>
</dbReference>
<sequence>MYKIEKLLYNYKIKCAFQQNNTLLNVLNNAKDKTNKLQKNGVYMLTCNDCNAVYIGETGRSIETRVKEHIRNNTISNFGRHLSENQHTYNKENTKLLHQYNKGYKLLLLEALEIEKIKKDNKYHCLNDQQQLNFTSIFQQILNSNHNK</sequence>
<feature type="domain" description="GIY-YIG" evidence="1">
    <location>
        <begin position="38"/>
        <end position="126"/>
    </location>
</feature>
<dbReference type="Gene3D" id="3.40.1440.10">
    <property type="entry name" value="GIY-YIG endonuclease"/>
    <property type="match status" value="1"/>
</dbReference>
<comment type="caution">
    <text evidence="2">The sequence shown here is derived from an EMBL/GenBank/DDBJ whole genome shotgun (WGS) entry which is preliminary data.</text>
</comment>
<dbReference type="OrthoDB" id="6781706at2759"/>
<name>A0A8K0GIA3_IGNLU</name>
<dbReference type="Pfam" id="PF01541">
    <property type="entry name" value="GIY-YIG"/>
    <property type="match status" value="1"/>
</dbReference>
<gene>
    <name evidence="2" type="ORF">ILUMI_07195</name>
</gene>
<dbReference type="PROSITE" id="PS50164">
    <property type="entry name" value="GIY_YIG"/>
    <property type="match status" value="1"/>
</dbReference>
<reference evidence="2" key="1">
    <citation type="submission" date="2019-08" db="EMBL/GenBank/DDBJ databases">
        <title>The genome of the North American firefly Photinus pyralis.</title>
        <authorList>
            <consortium name="Photinus pyralis genome working group"/>
            <person name="Fallon T.R."/>
            <person name="Sander Lower S.E."/>
            <person name="Weng J.-K."/>
        </authorList>
    </citation>
    <scope>NUCLEOTIDE SEQUENCE</scope>
    <source>
        <strain evidence="2">TRF0915ILg1</strain>
        <tissue evidence="2">Whole body</tissue>
    </source>
</reference>
<proteinExistence type="predicted"/>
<evidence type="ECO:0000313" key="2">
    <source>
        <dbReference type="EMBL" id="KAF2898978.1"/>
    </source>
</evidence>
<dbReference type="Proteomes" id="UP000801492">
    <property type="component" value="Unassembled WGS sequence"/>
</dbReference>
<dbReference type="InterPro" id="IPR000305">
    <property type="entry name" value="GIY-YIG_endonuc"/>
</dbReference>
<evidence type="ECO:0000259" key="1">
    <source>
        <dbReference type="PROSITE" id="PS50164"/>
    </source>
</evidence>
<organism evidence="2 3">
    <name type="scientific">Ignelater luminosus</name>
    <name type="common">Cucubano</name>
    <name type="synonym">Pyrophorus luminosus</name>
    <dbReference type="NCBI Taxonomy" id="2038154"/>
    <lineage>
        <taxon>Eukaryota</taxon>
        <taxon>Metazoa</taxon>
        <taxon>Ecdysozoa</taxon>
        <taxon>Arthropoda</taxon>
        <taxon>Hexapoda</taxon>
        <taxon>Insecta</taxon>
        <taxon>Pterygota</taxon>
        <taxon>Neoptera</taxon>
        <taxon>Endopterygota</taxon>
        <taxon>Coleoptera</taxon>
        <taxon>Polyphaga</taxon>
        <taxon>Elateriformia</taxon>
        <taxon>Elateroidea</taxon>
        <taxon>Elateridae</taxon>
        <taxon>Agrypninae</taxon>
        <taxon>Pyrophorini</taxon>
        <taxon>Ignelater</taxon>
    </lineage>
</organism>
<dbReference type="InterPro" id="IPR035901">
    <property type="entry name" value="GIY-YIG_endonuc_sf"/>
</dbReference>
<accession>A0A8K0GIA3</accession>
<protein>
    <recommendedName>
        <fullName evidence="1">GIY-YIG domain-containing protein</fullName>
    </recommendedName>
</protein>
<dbReference type="AlphaFoldDB" id="A0A8K0GIA3"/>
<dbReference type="SUPFAM" id="SSF82771">
    <property type="entry name" value="GIY-YIG endonuclease"/>
    <property type="match status" value="1"/>
</dbReference>